<keyword evidence="10 18" id="KW-0675">Receptor</keyword>
<reference evidence="18" key="1">
    <citation type="submission" date="2025-08" db="UniProtKB">
        <authorList>
            <consortium name="RefSeq"/>
        </authorList>
    </citation>
    <scope>IDENTIFICATION</scope>
    <source>
        <tissue evidence="18">Ear skin</tissue>
    </source>
</reference>
<dbReference type="RefSeq" id="XP_032330812.1">
    <property type="nucleotide sequence ID" value="XM_032474921.1"/>
</dbReference>
<evidence type="ECO:0000256" key="4">
    <source>
        <dbReference type="ARBA" id="ARBA00022692"/>
    </source>
</evidence>
<keyword evidence="17" id="KW-1185">Reference proteome</keyword>
<dbReference type="GeneID" id="102522527"/>
<evidence type="ECO:0000256" key="3">
    <source>
        <dbReference type="ARBA" id="ARBA00022475"/>
    </source>
</evidence>
<comment type="function">
    <text evidence="12">Cell surface receptor that plays a role in the regulation of IL-13-mediated responses. Functions as a decoy receptor that inhibits IL-13- and IL-4-mediated signal transduction via the JAK-STAT pathway and thereby modulates immune responses and inflammation. Serves as a functional signaling receptor for IL-13 in an alternative pathway involving AP-1 ultimately leading to the production of TGFB1.</text>
</comment>
<dbReference type="KEGG" id="cfr:102522527"/>
<comment type="similarity">
    <text evidence="2">Belongs to the type I cytokine receptor family. Type 5 subfamily.</text>
</comment>
<evidence type="ECO:0000256" key="1">
    <source>
        <dbReference type="ARBA" id="ARBA00004251"/>
    </source>
</evidence>
<evidence type="ECO:0000256" key="9">
    <source>
        <dbReference type="ARBA" id="ARBA00023157"/>
    </source>
</evidence>
<evidence type="ECO:0000256" key="11">
    <source>
        <dbReference type="ARBA" id="ARBA00023180"/>
    </source>
</evidence>
<gene>
    <name evidence="18" type="primary">IL13RA2</name>
</gene>
<evidence type="ECO:0000259" key="16">
    <source>
        <dbReference type="Pfam" id="PF09240"/>
    </source>
</evidence>
<dbReference type="CTD" id="3598"/>
<evidence type="ECO:0000313" key="17">
    <source>
        <dbReference type="Proteomes" id="UP000694856"/>
    </source>
</evidence>
<evidence type="ECO:0000313" key="18">
    <source>
        <dbReference type="RefSeq" id="XP_032330812.1"/>
    </source>
</evidence>
<feature type="transmembrane region" description="Helical" evidence="15">
    <location>
        <begin position="371"/>
        <end position="394"/>
    </location>
</feature>
<dbReference type="Gene3D" id="2.60.40.10">
    <property type="entry name" value="Immunoglobulins"/>
    <property type="match status" value="3"/>
</dbReference>
<evidence type="ECO:0000256" key="8">
    <source>
        <dbReference type="ARBA" id="ARBA00023136"/>
    </source>
</evidence>
<dbReference type="InterPro" id="IPR036116">
    <property type="entry name" value="FN3_sf"/>
</dbReference>
<dbReference type="PROSITE" id="PS01356">
    <property type="entry name" value="HEMATOPO_REC_S_F2"/>
    <property type="match status" value="1"/>
</dbReference>
<dbReference type="CDD" id="cd00063">
    <property type="entry name" value="FN3"/>
    <property type="match status" value="1"/>
</dbReference>
<evidence type="ECO:0000256" key="6">
    <source>
        <dbReference type="ARBA" id="ARBA00022737"/>
    </source>
</evidence>
<keyword evidence="11" id="KW-0325">Glycoprotein</keyword>
<comment type="subunit">
    <text evidence="13">Interacts with IL4RA. Interacts with high affinity to interleukin-13 (IL13), but not to interleukin-4 (IL4).</text>
</comment>
<keyword evidence="9" id="KW-1015">Disulfide bond</keyword>
<protein>
    <recommendedName>
        <fullName evidence="14">Interleukin-13 receptor subunit alpha-2</fullName>
    </recommendedName>
</protein>
<comment type="subcellular location">
    <subcellularLocation>
        <location evidence="1">Cell membrane</location>
        <topology evidence="1">Single-pass type I membrane protein</topology>
    </subcellularLocation>
</comment>
<dbReference type="PANTHER" id="PTHR23037">
    <property type="entry name" value="CYTOKINE RECEPTOR"/>
    <property type="match status" value="1"/>
</dbReference>
<keyword evidence="6" id="KW-0677">Repeat</keyword>
<evidence type="ECO:0000256" key="10">
    <source>
        <dbReference type="ARBA" id="ARBA00023170"/>
    </source>
</evidence>
<keyword evidence="5" id="KW-0732">Signal</keyword>
<dbReference type="FunFam" id="2.60.40.10:FF:001396">
    <property type="entry name" value="Interleukin 13 receptor subunit alpha 2"/>
    <property type="match status" value="1"/>
</dbReference>
<dbReference type="InterPro" id="IPR015321">
    <property type="entry name" value="TypeI_recpt_CBD"/>
</dbReference>
<evidence type="ECO:0000256" key="12">
    <source>
        <dbReference type="ARBA" id="ARBA00055505"/>
    </source>
</evidence>
<evidence type="ECO:0000256" key="7">
    <source>
        <dbReference type="ARBA" id="ARBA00022989"/>
    </source>
</evidence>
<keyword evidence="4 15" id="KW-0812">Transmembrane</keyword>
<evidence type="ECO:0000256" key="13">
    <source>
        <dbReference type="ARBA" id="ARBA00064964"/>
    </source>
</evidence>
<feature type="domain" description="Type I cytokine receptor cytokine-binding" evidence="16">
    <location>
        <begin position="173"/>
        <end position="266"/>
    </location>
</feature>
<evidence type="ECO:0000256" key="14">
    <source>
        <dbReference type="ARBA" id="ARBA00071788"/>
    </source>
</evidence>
<evidence type="ECO:0000256" key="15">
    <source>
        <dbReference type="SAM" id="Phobius"/>
    </source>
</evidence>
<proteinExistence type="inferred from homology"/>
<dbReference type="GO" id="GO:0004896">
    <property type="term" value="F:cytokine receptor activity"/>
    <property type="evidence" value="ECO:0007669"/>
    <property type="project" value="InterPro"/>
</dbReference>
<keyword evidence="3" id="KW-1003">Cell membrane</keyword>
<keyword evidence="7 15" id="KW-1133">Transmembrane helix</keyword>
<evidence type="ECO:0000256" key="5">
    <source>
        <dbReference type="ARBA" id="ARBA00022729"/>
    </source>
</evidence>
<dbReference type="PANTHER" id="PTHR23037:SF45">
    <property type="entry name" value="INTERLEUKIN 13 RECEPTOR SUBUNIT ALPHA 2"/>
    <property type="match status" value="1"/>
</dbReference>
<dbReference type="GO" id="GO:0009897">
    <property type="term" value="C:external side of plasma membrane"/>
    <property type="evidence" value="ECO:0007669"/>
    <property type="project" value="TreeGrafter"/>
</dbReference>
<dbReference type="InterPro" id="IPR003961">
    <property type="entry name" value="FN3_dom"/>
</dbReference>
<dbReference type="FunFam" id="2.60.40.10:FF:001186">
    <property type="entry name" value="Interleukin 13 receptor subunit alpha 2"/>
    <property type="match status" value="1"/>
</dbReference>
<keyword evidence="8 15" id="KW-0472">Membrane</keyword>
<sequence length="418" mass="48647">MRRSYRDNSQGVAGSHTFGKIRNFKILNFGEMAFVHLDIRCLYTLLICTAFGSTLSSNAEIKVNPPQDFEIVDPGYLGYLCLQWQPPLSLDNFKECTIEYELKYRNIDSESWKTIITKNLYYKDGFDLNKGVEAKIHTLLTGQCTNGSEVQSSWSEATYWTSTQGNLETKIQDMDCVYYNWQYLLCSWKPGMGVHFDTNYSLFYWYEGLDHAVQCADYIKANGKNIGCRFPYLESSDYKDFYICVNGSSESQAITPSYFIFQLQNIVKPLPPDDLSFSVKNSKEINLKWSIPRGPIPAKCFIYEIEFKEDDTAWVTTTIENEIYFTRTSNESHRLCFLVRSKVNIYCSDDGIWSEWGDEQCWKGDIRMETLVFFLIPFAFVSLFLLLITCLLLYKQKNLLKMIFQKKKEVFSHQETLC</sequence>
<dbReference type="Proteomes" id="UP000694856">
    <property type="component" value="Chromosome X"/>
</dbReference>
<evidence type="ECO:0000256" key="2">
    <source>
        <dbReference type="ARBA" id="ARBA00008159"/>
    </source>
</evidence>
<dbReference type="SUPFAM" id="SSF49265">
    <property type="entry name" value="Fibronectin type III"/>
    <property type="match status" value="3"/>
</dbReference>
<accession>A0A8B8SN08</accession>
<dbReference type="InterPro" id="IPR013783">
    <property type="entry name" value="Ig-like_fold"/>
</dbReference>
<organism evidence="17 18">
    <name type="scientific">Camelus ferus</name>
    <name type="common">Wild bactrian camel</name>
    <name type="synonym">Camelus bactrianus ferus</name>
    <dbReference type="NCBI Taxonomy" id="419612"/>
    <lineage>
        <taxon>Eukaryota</taxon>
        <taxon>Metazoa</taxon>
        <taxon>Chordata</taxon>
        <taxon>Craniata</taxon>
        <taxon>Vertebrata</taxon>
        <taxon>Euteleostomi</taxon>
        <taxon>Mammalia</taxon>
        <taxon>Eutheria</taxon>
        <taxon>Laurasiatheria</taxon>
        <taxon>Artiodactyla</taxon>
        <taxon>Tylopoda</taxon>
        <taxon>Camelidae</taxon>
        <taxon>Camelus</taxon>
    </lineage>
</organism>
<dbReference type="AlphaFoldDB" id="A0A8B8SN08"/>
<dbReference type="FunFam" id="2.60.40.10:FF:000958">
    <property type="entry name" value="Interleukin-13 receptor subunit alpha-2"/>
    <property type="match status" value="1"/>
</dbReference>
<name>A0A8B8SN08_CAMFR</name>
<dbReference type="InterPro" id="IPR003532">
    <property type="entry name" value="Short_hematopoietin_rcpt_2_CS"/>
</dbReference>
<dbReference type="Pfam" id="PF09240">
    <property type="entry name" value="IL6Ra-bind"/>
    <property type="match status" value="1"/>
</dbReference>